<gene>
    <name evidence="2" type="ORF">F5544_03720</name>
</gene>
<dbReference type="Proteomes" id="UP000503540">
    <property type="component" value="Chromosome"/>
</dbReference>
<organism evidence="2 3">
    <name type="scientific">Nocardia arthritidis</name>
    <dbReference type="NCBI Taxonomy" id="228602"/>
    <lineage>
        <taxon>Bacteria</taxon>
        <taxon>Bacillati</taxon>
        <taxon>Actinomycetota</taxon>
        <taxon>Actinomycetes</taxon>
        <taxon>Mycobacteriales</taxon>
        <taxon>Nocardiaceae</taxon>
        <taxon>Nocardia</taxon>
    </lineage>
</organism>
<dbReference type="AlphaFoldDB" id="A0A6G9Y5Y6"/>
<dbReference type="InterPro" id="IPR037523">
    <property type="entry name" value="VOC_core"/>
</dbReference>
<feature type="domain" description="VOC" evidence="1">
    <location>
        <begin position="6"/>
        <end position="120"/>
    </location>
</feature>
<keyword evidence="3" id="KW-1185">Reference proteome</keyword>
<dbReference type="Pfam" id="PF18029">
    <property type="entry name" value="Glyoxalase_6"/>
    <property type="match status" value="1"/>
</dbReference>
<proteinExistence type="predicted"/>
<dbReference type="SUPFAM" id="SSF54593">
    <property type="entry name" value="Glyoxalase/Bleomycin resistance protein/Dihydroxybiphenyl dioxygenase"/>
    <property type="match status" value="1"/>
</dbReference>
<dbReference type="InterPro" id="IPR029068">
    <property type="entry name" value="Glyas_Bleomycin-R_OHBP_Dase"/>
</dbReference>
<dbReference type="PANTHER" id="PTHR35908:SF1">
    <property type="entry name" value="CONSERVED PROTEIN"/>
    <property type="match status" value="1"/>
</dbReference>
<dbReference type="EMBL" id="CP046172">
    <property type="protein sequence ID" value="QIS08658.1"/>
    <property type="molecule type" value="Genomic_DNA"/>
</dbReference>
<evidence type="ECO:0000313" key="3">
    <source>
        <dbReference type="Proteomes" id="UP000503540"/>
    </source>
</evidence>
<evidence type="ECO:0000259" key="1">
    <source>
        <dbReference type="PROSITE" id="PS51819"/>
    </source>
</evidence>
<dbReference type="KEGG" id="nah:F5544_03720"/>
<dbReference type="InterPro" id="IPR041581">
    <property type="entry name" value="Glyoxalase_6"/>
</dbReference>
<dbReference type="PROSITE" id="PS51819">
    <property type="entry name" value="VOC"/>
    <property type="match status" value="1"/>
</dbReference>
<dbReference type="RefSeq" id="WP_238847066.1">
    <property type="nucleotide sequence ID" value="NZ_CP046172.1"/>
</dbReference>
<sequence>MVAVGKIVAIALDSADPAGLARFYRELLDLPVRYESPEFVCLQGEGVMLTFEYVADHRPPVWPGVEVPKQMHLDIEVDDLDEAERRAIEIGAVKADFQPKPESWRVLLDPAGHPFCVVAPIPAHN</sequence>
<reference evidence="2 3" key="1">
    <citation type="journal article" date="2019" name="ACS Chem. Biol.">
        <title>Identification and Mobilization of a Cryptic Antibiotic Biosynthesis Gene Locus from a Human-Pathogenic Nocardia Isolate.</title>
        <authorList>
            <person name="Herisse M."/>
            <person name="Ishida K."/>
            <person name="Porter J.L."/>
            <person name="Howden B."/>
            <person name="Hertweck C."/>
            <person name="Stinear T.P."/>
            <person name="Pidot S.J."/>
        </authorList>
    </citation>
    <scope>NUCLEOTIDE SEQUENCE [LARGE SCALE GENOMIC DNA]</scope>
    <source>
        <strain evidence="2 3">AUSMDU00012717</strain>
    </source>
</reference>
<name>A0A6G9Y5Y6_9NOCA</name>
<accession>A0A6G9Y5Y6</accession>
<dbReference type="PANTHER" id="PTHR35908">
    <property type="entry name" value="HYPOTHETICAL FUSION PROTEIN"/>
    <property type="match status" value="1"/>
</dbReference>
<dbReference type="Gene3D" id="3.10.180.10">
    <property type="entry name" value="2,3-Dihydroxybiphenyl 1,2-Dioxygenase, domain 1"/>
    <property type="match status" value="1"/>
</dbReference>
<protein>
    <submittedName>
        <fullName evidence="2">VOC family protein</fullName>
    </submittedName>
</protein>
<evidence type="ECO:0000313" key="2">
    <source>
        <dbReference type="EMBL" id="QIS08658.1"/>
    </source>
</evidence>